<protein>
    <recommendedName>
        <fullName evidence="7">Type VI secretion system membrane subunit TssM</fullName>
    </recommendedName>
</protein>
<evidence type="ECO:0000259" key="2">
    <source>
        <dbReference type="Pfam" id="PF06744"/>
    </source>
</evidence>
<feature type="transmembrane region" description="Helical" evidence="1">
    <location>
        <begin position="104"/>
        <end position="123"/>
    </location>
</feature>
<feature type="transmembrane region" description="Helical" evidence="1">
    <location>
        <begin position="520"/>
        <end position="541"/>
    </location>
</feature>
<dbReference type="RefSeq" id="WP_316655022.1">
    <property type="nucleotide sequence ID" value="NZ_CATYWO010000001.1"/>
</dbReference>
<organism evidence="5 6">
    <name type="scientific">Ralstonia condita</name>
    <dbReference type="NCBI Taxonomy" id="3058600"/>
    <lineage>
        <taxon>Bacteria</taxon>
        <taxon>Pseudomonadati</taxon>
        <taxon>Pseudomonadota</taxon>
        <taxon>Betaproteobacteria</taxon>
        <taxon>Burkholderiales</taxon>
        <taxon>Burkholderiaceae</taxon>
        <taxon>Ralstonia</taxon>
    </lineage>
</organism>
<dbReference type="InterPro" id="IPR009612">
    <property type="entry name" value="IcmF-rel"/>
</dbReference>
<dbReference type="EMBL" id="CATYWO010000001">
    <property type="protein sequence ID" value="CAJ0777254.1"/>
    <property type="molecule type" value="Genomic_DNA"/>
</dbReference>
<evidence type="ECO:0000313" key="5">
    <source>
        <dbReference type="EMBL" id="CAJ0777254.1"/>
    </source>
</evidence>
<dbReference type="PANTHER" id="PTHR36153:SF1">
    <property type="entry name" value="TYPE VI SECRETION SYSTEM COMPONENT TSSM1"/>
    <property type="match status" value="1"/>
</dbReference>
<dbReference type="NCBIfam" id="TIGR03348">
    <property type="entry name" value="VI_IcmF"/>
    <property type="match status" value="1"/>
</dbReference>
<feature type="transmembrane region" description="Helical" evidence="1">
    <location>
        <begin position="12"/>
        <end position="32"/>
    </location>
</feature>
<evidence type="ECO:0000259" key="3">
    <source>
        <dbReference type="Pfam" id="PF06761"/>
    </source>
</evidence>
<keyword evidence="6" id="KW-1185">Reference proteome</keyword>
<evidence type="ECO:0000256" key="1">
    <source>
        <dbReference type="SAM" id="Phobius"/>
    </source>
</evidence>
<feature type="domain" description="Type VI secretion system component TssM1 N-terminal" evidence="4">
    <location>
        <begin position="260"/>
        <end position="524"/>
    </location>
</feature>
<dbReference type="InterPro" id="IPR017731">
    <property type="entry name" value="TssM1-like"/>
</dbReference>
<feature type="transmembrane region" description="Helical" evidence="1">
    <location>
        <begin position="44"/>
        <end position="64"/>
    </location>
</feature>
<comment type="caution">
    <text evidence="5">The sequence shown here is derived from an EMBL/GenBank/DDBJ whole genome shotgun (WGS) entry which is preliminary data.</text>
</comment>
<gene>
    <name evidence="5" type="ORF">LMG7141_00600</name>
</gene>
<keyword evidence="1" id="KW-0812">Transmembrane</keyword>
<dbReference type="Pfam" id="PF14331">
    <property type="entry name" value="IcmF-related_N"/>
    <property type="match status" value="1"/>
</dbReference>
<name>A0ABM9IZD0_9RALS</name>
<dbReference type="Pfam" id="PF06744">
    <property type="entry name" value="IcmF_C"/>
    <property type="match status" value="1"/>
</dbReference>
<sequence length="1270" mass="139137">MKFLNRLGSAIFSWQMLGLLAILLVTAAVWWIGPLLSVDGIVPLAGVGVRVAIIVLLLALYAFLLRGLPVFFVMAAALCLLIWHVGPMLAFGEHHPLQDTTPRLLLIGVIVLVSAVYLFYLLWHRIRTDEGFRNRILDAGKKSVDESAPEGDTKTVTASVDAAMRQLKALRTGSGLARLFEGRRYLYELPWYLTLGIAGAGKTSALSNAGLRFPVGGSPDVSARSEDGPTVPAWRFTNEAVLIDTVGNTTSQARKPEAVRAEWDRFLGLLRKVRGRAPVNGVVVTVSVADLVQQTPQERASEALKIRSRLEELRERLGIQFPVYVVVSKLDQLSGFAQYFQYLGSEGRTQSWGFSFPADRKVKRDEVLPPVGALCQTEMAALGARLVARETDRFNEEFDLNRRAALVGLVEEFDALTDPLSDLVDQIFADSRYDNTQVKATLRGVYFTSAAQTSESVIAANDAVLLRVLDADADKAEERGRTAGSDSYFLADLFKRGIFPEAHLVRPNLRWEFRFRLLRLMAHTSMLALVLWLVAGLYASFGHNSHYLDVVRDKARALSARVTDFYKKPEADGVPDLLAQANDLPAYTSLNLTAPPLSWRYGLYSVPTVLAVSTATHVKLEDNLLVPYLVRRVESVLSAAIASKDAKLTYDTLRVYLMLYEKDPFSASDVRSWVQTDWATGGADAFGGRVAVVEHLNSLLDGSRPILSPYAKNETLIKSARDFLDGNTSTERLYDRAKAAMMEEAPADFTLVRAIGPQAGTVFSRASGEPLERGVPGLFTYAGYHNLFNARLPEFVNKAQAVDAWVMGRGGLGAQKKTLEGAAGKLTGDDPLTKEIRRLYLTEYAERWTDYLKDIRALTGNNLAFDLEVLRNFAAPDSPLARLGRAVVQETTLSQPPSNPEDQSLADKALAVLDKKSDKISGFATRAEARQERELVDGRFAALREVVTGQADVTAANAQAGNSKPRLDAIAGMVNAYYTTLVVASNAIETRNLPPQAEAGAQLRMEAAKLPAPFKEVLANLVVQGSRDVNKGIGDILIAQMNAVIGESCRSAIDGKYPFTPTSKLDVDLEDFARVFASGGVLDDFFQKVLAPHVDTTISPWRYTLSAPDVPPIMGPSLVPFQRAKEIREVFFRDPGARKMAWKVDMKVVELDPEIVELNMDFDGESQRYVHGPVSPLKVTWPGPRGGQGAEITANPRVRPETSTLTASGPWSLMRVIAKGKLASSASASHFVAEYDFDGRKAKLDINTGSLPNPWTTGLLQGFQCPGRSG</sequence>
<keyword evidence="1" id="KW-1133">Transmembrane helix</keyword>
<dbReference type="Pfam" id="PF06761">
    <property type="entry name" value="IcmF-related"/>
    <property type="match status" value="1"/>
</dbReference>
<feature type="domain" description="Type VI secretion system IcmF C-terminal" evidence="2">
    <location>
        <begin position="1146"/>
        <end position="1250"/>
    </location>
</feature>
<dbReference type="PANTHER" id="PTHR36153">
    <property type="entry name" value="INNER MEMBRANE PROTEIN-RELATED"/>
    <property type="match status" value="1"/>
</dbReference>
<evidence type="ECO:0008006" key="7">
    <source>
        <dbReference type="Google" id="ProtNLM"/>
    </source>
</evidence>
<evidence type="ECO:0000313" key="6">
    <source>
        <dbReference type="Proteomes" id="UP001189616"/>
    </source>
</evidence>
<dbReference type="InterPro" id="IPR053156">
    <property type="entry name" value="T6SS_TssM-like"/>
</dbReference>
<dbReference type="InterPro" id="IPR025743">
    <property type="entry name" value="TssM1_N"/>
</dbReference>
<feature type="transmembrane region" description="Helical" evidence="1">
    <location>
        <begin position="71"/>
        <end position="92"/>
    </location>
</feature>
<feature type="domain" description="IcmF-related" evidence="3">
    <location>
        <begin position="577"/>
        <end position="892"/>
    </location>
</feature>
<reference evidence="5 6" key="1">
    <citation type="submission" date="2023-07" db="EMBL/GenBank/DDBJ databases">
        <authorList>
            <person name="Peeters C."/>
        </authorList>
    </citation>
    <scope>NUCLEOTIDE SEQUENCE [LARGE SCALE GENOMIC DNA]</scope>
    <source>
        <strain evidence="5 6">LMG 7141</strain>
    </source>
</reference>
<evidence type="ECO:0000259" key="4">
    <source>
        <dbReference type="Pfam" id="PF14331"/>
    </source>
</evidence>
<proteinExistence type="predicted"/>
<dbReference type="Proteomes" id="UP001189616">
    <property type="component" value="Unassembled WGS sequence"/>
</dbReference>
<accession>A0ABM9IZD0</accession>
<dbReference type="InterPro" id="IPR010623">
    <property type="entry name" value="IcmF_C"/>
</dbReference>
<keyword evidence="1" id="KW-0472">Membrane</keyword>